<keyword evidence="2" id="KW-1185">Reference proteome</keyword>
<dbReference type="AlphaFoldDB" id="A0A8K0XJA5"/>
<protein>
    <submittedName>
        <fullName evidence="1">Uncharacterized protein</fullName>
    </submittedName>
</protein>
<name>A0A8K0XJA5_9AGAR</name>
<feature type="non-terminal residue" evidence="1">
    <location>
        <position position="652"/>
    </location>
</feature>
<dbReference type="Proteomes" id="UP000813824">
    <property type="component" value="Unassembled WGS sequence"/>
</dbReference>
<gene>
    <name evidence="1" type="ORF">BXZ70DRAFT_911735</name>
</gene>
<comment type="caution">
    <text evidence="1">The sequence shown here is derived from an EMBL/GenBank/DDBJ whole genome shotgun (WGS) entry which is preliminary data.</text>
</comment>
<sequence>MRNPRDIQLVLTKNPRPTSSRVHSASALSVAAQTEDIAVLLEDVGSIDTDRGMNVDKARPPTPVTQTTTVPRCSLCDDFGYTLVCATDGCLRAICFRRESTDALACIDPESLRHIPSTMFFCPPCHHKNGTPLDYCLNNSITARLPTTFQPLLLVHLWDRGATDHSVKISNIHFQELFGHSDDYFLSVTLELSLAARKIAENHDLVRDAMMWLENHPTAHIVILLSSHSAFGDGGISLGLHPKSGKPISTPLPQILDLYFSDLLSQDRPHQSRPILAAVTCGPAFTRTKRVEELSALKDGCWILGIGSVGVTGMAVVEACCPVGAALVAFCLHAHSDIRDQGGLGVTGMAVVEACCPVGAALVAFCLHAHSDIRDQGGLGVTGMAVVEACCPVGAALVASCLHAHSDIRDQGGLGVTGMAVVEACCPVGAALVAFCLHAHSDIRDQGGLGVTGMAVVEACCPVGAALVASCLHAHSDIRDQGGLGVTGMAVVEACCPVGAALVAFCLHAHSDIRDQGGLGVTGMAVVEACCPVGAALVAFCLHAHSDIRDQGGLGVTGMAVVEACCPVGAALVAFCLHAHSDTATRVVVCDVIQRVLDPRNWLSRRDCGCWILGIGSVGVTGMAVVEACCPVGAALVAFCLHAHSDSRDQGG</sequence>
<dbReference type="OrthoDB" id="3324110at2759"/>
<evidence type="ECO:0000313" key="2">
    <source>
        <dbReference type="Proteomes" id="UP000813824"/>
    </source>
</evidence>
<dbReference type="EMBL" id="JAEVFJ010000097">
    <property type="protein sequence ID" value="KAH8068882.1"/>
    <property type="molecule type" value="Genomic_DNA"/>
</dbReference>
<accession>A0A8K0XJA5</accession>
<reference evidence="1" key="1">
    <citation type="journal article" date="2021" name="New Phytol.">
        <title>Evolutionary innovations through gain and loss of genes in the ectomycorrhizal Boletales.</title>
        <authorList>
            <person name="Wu G."/>
            <person name="Miyauchi S."/>
            <person name="Morin E."/>
            <person name="Kuo A."/>
            <person name="Drula E."/>
            <person name="Varga T."/>
            <person name="Kohler A."/>
            <person name="Feng B."/>
            <person name="Cao Y."/>
            <person name="Lipzen A."/>
            <person name="Daum C."/>
            <person name="Hundley H."/>
            <person name="Pangilinan J."/>
            <person name="Johnson J."/>
            <person name="Barry K."/>
            <person name="LaButti K."/>
            <person name="Ng V."/>
            <person name="Ahrendt S."/>
            <person name="Min B."/>
            <person name="Choi I.G."/>
            <person name="Park H."/>
            <person name="Plett J.M."/>
            <person name="Magnuson J."/>
            <person name="Spatafora J.W."/>
            <person name="Nagy L.G."/>
            <person name="Henrissat B."/>
            <person name="Grigoriev I.V."/>
            <person name="Yang Z.L."/>
            <person name="Xu J."/>
            <person name="Martin F.M."/>
        </authorList>
    </citation>
    <scope>NUCLEOTIDE SEQUENCE</scope>
    <source>
        <strain evidence="1">KKN 215</strain>
    </source>
</reference>
<organism evidence="1 2">
    <name type="scientific">Cristinia sonorae</name>
    <dbReference type="NCBI Taxonomy" id="1940300"/>
    <lineage>
        <taxon>Eukaryota</taxon>
        <taxon>Fungi</taxon>
        <taxon>Dikarya</taxon>
        <taxon>Basidiomycota</taxon>
        <taxon>Agaricomycotina</taxon>
        <taxon>Agaricomycetes</taxon>
        <taxon>Agaricomycetidae</taxon>
        <taxon>Agaricales</taxon>
        <taxon>Pleurotineae</taxon>
        <taxon>Stephanosporaceae</taxon>
        <taxon>Cristinia</taxon>
    </lineage>
</organism>
<proteinExistence type="predicted"/>
<evidence type="ECO:0000313" key="1">
    <source>
        <dbReference type="EMBL" id="KAH8068882.1"/>
    </source>
</evidence>